<gene>
    <name evidence="2" type="ORF">VCUG_00249</name>
</gene>
<evidence type="ECO:0000313" key="2">
    <source>
        <dbReference type="EMBL" id="ELA48208.1"/>
    </source>
</evidence>
<feature type="compositionally biased region" description="Basic and acidic residues" evidence="1">
    <location>
        <begin position="249"/>
        <end position="269"/>
    </location>
</feature>
<dbReference type="AlphaFoldDB" id="L2GY38"/>
<dbReference type="GeneID" id="19878139"/>
<feature type="region of interest" description="Disordered" evidence="1">
    <location>
        <begin position="21"/>
        <end position="73"/>
    </location>
</feature>
<name>L2GY38_VAVCU</name>
<dbReference type="HOGENOM" id="CLU_765479_0_0_1"/>
<proteinExistence type="predicted"/>
<dbReference type="Proteomes" id="UP000011081">
    <property type="component" value="Unassembled WGS sequence"/>
</dbReference>
<evidence type="ECO:0000256" key="1">
    <source>
        <dbReference type="SAM" id="MobiDB-lite"/>
    </source>
</evidence>
<dbReference type="VEuPathDB" id="MicrosporidiaDB:VCUG_00249"/>
<dbReference type="InParanoid" id="L2GY38"/>
<dbReference type="RefSeq" id="XP_008073270.1">
    <property type="nucleotide sequence ID" value="XM_008075079.1"/>
</dbReference>
<organism evidence="2 3">
    <name type="scientific">Vavraia culicis (isolate floridensis)</name>
    <name type="common">Microsporidian parasite</name>
    <dbReference type="NCBI Taxonomy" id="948595"/>
    <lineage>
        <taxon>Eukaryota</taxon>
        <taxon>Fungi</taxon>
        <taxon>Fungi incertae sedis</taxon>
        <taxon>Microsporidia</taxon>
        <taxon>Pleistophoridae</taxon>
        <taxon>Vavraia</taxon>
    </lineage>
</organism>
<feature type="compositionally biased region" description="Basic and acidic residues" evidence="1">
    <location>
        <begin position="167"/>
        <end position="181"/>
    </location>
</feature>
<dbReference type="EMBL" id="GL877406">
    <property type="protein sequence ID" value="ELA48208.1"/>
    <property type="molecule type" value="Genomic_DNA"/>
</dbReference>
<evidence type="ECO:0000313" key="3">
    <source>
        <dbReference type="Proteomes" id="UP000011081"/>
    </source>
</evidence>
<feature type="compositionally biased region" description="Acidic residues" evidence="1">
    <location>
        <begin position="233"/>
        <end position="248"/>
    </location>
</feature>
<feature type="compositionally biased region" description="Basic and acidic residues" evidence="1">
    <location>
        <begin position="190"/>
        <end position="232"/>
    </location>
</feature>
<sequence length="362" mass="41363">MENTSSSDDNILETCVIDSSDLESAENETGGTQVCENNGAPYGKTDSLSRIDGGYESEKTDKNDDTFDENSEKCASDNEIGYYRDEDYNCEDRKYIERVRNDSDDADAVEMHSSPETVLNMKDHNRFNAEALKKNIDGSQHQEWLLMESCTRDPKKMENLPNTTSKSRNERKKERDKHEITNEDEQIDENNGRDAASVDKDGEKMKDSAEIAEEEKVIVNSDNNRDEDRDFEGNNETECGEEIADDDYEKSGENNNERFEAVNDVRSNDSENLDENNPEVAKESGKDVSFSLAQLIAAKNDDSNYDVMKHLNIIDPELQEGSKKMFIDDIVKGEQSKSILGKIEGELRENYEMEKKWRKRKK</sequence>
<feature type="compositionally biased region" description="Basic and acidic residues" evidence="1">
    <location>
        <begin position="56"/>
        <end position="73"/>
    </location>
</feature>
<protein>
    <submittedName>
        <fullName evidence="2">Uncharacterized protein</fullName>
    </submittedName>
</protein>
<dbReference type="OrthoDB" id="10532765at2759"/>
<feature type="region of interest" description="Disordered" evidence="1">
    <location>
        <begin position="146"/>
        <end position="285"/>
    </location>
</feature>
<feature type="compositionally biased region" description="Polar residues" evidence="1">
    <location>
        <begin position="27"/>
        <end position="36"/>
    </location>
</feature>
<accession>L2GY38</accession>
<reference evidence="3" key="1">
    <citation type="submission" date="2011-03" db="EMBL/GenBank/DDBJ databases">
        <title>The genome sequence of Vavraia culicis strain floridensis.</title>
        <authorList>
            <consortium name="The Broad Institute Genome Sequencing Platform"/>
            <person name="Cuomo C."/>
            <person name="Becnel J."/>
            <person name="Sanscrainte N."/>
            <person name="Young S.K."/>
            <person name="Zeng Q."/>
            <person name="Gargeya S."/>
            <person name="Fitzgerald M."/>
            <person name="Haas B."/>
            <person name="Abouelleil A."/>
            <person name="Alvarado L."/>
            <person name="Arachchi H.M."/>
            <person name="Berlin A."/>
            <person name="Chapman S.B."/>
            <person name="Gearin G."/>
            <person name="Goldberg J."/>
            <person name="Griggs A."/>
            <person name="Gujja S."/>
            <person name="Hansen M."/>
            <person name="Heiman D."/>
            <person name="Howarth C."/>
            <person name="Larimer J."/>
            <person name="Lui A."/>
            <person name="MacDonald P.J.P."/>
            <person name="McCowen C."/>
            <person name="Montmayeur A."/>
            <person name="Murphy C."/>
            <person name="Neiman D."/>
            <person name="Pearson M."/>
            <person name="Priest M."/>
            <person name="Roberts A."/>
            <person name="Saif S."/>
            <person name="Shea T."/>
            <person name="Sisk P."/>
            <person name="Stolte C."/>
            <person name="Sykes S."/>
            <person name="Wortman J."/>
            <person name="Nusbaum C."/>
            <person name="Birren B."/>
        </authorList>
    </citation>
    <scope>NUCLEOTIDE SEQUENCE [LARGE SCALE GENOMIC DNA]</scope>
    <source>
        <strain evidence="3">floridensis</strain>
    </source>
</reference>
<keyword evidence="3" id="KW-1185">Reference proteome</keyword>
<dbReference type="OMA" id="DEDYNCE"/>